<proteinExistence type="predicted"/>
<accession>A0A2S2C2H3</accession>
<reference evidence="1 2" key="1">
    <citation type="submission" date="2017-05" db="EMBL/GenBank/DDBJ databases">
        <title>Isolation of Rhodococcus sp. S2-17 biodegrading of BP-3.</title>
        <authorList>
            <person name="Lee Y."/>
            <person name="Kim K.H."/>
            <person name="Chun B.H."/>
            <person name="Jung H.S."/>
            <person name="Jeon C.O."/>
        </authorList>
    </citation>
    <scope>NUCLEOTIDE SEQUENCE [LARGE SCALE GENOMIC DNA]</scope>
    <source>
        <strain evidence="1 2">S2-17</strain>
    </source>
</reference>
<protein>
    <submittedName>
        <fullName evidence="1">Uncharacterized protein</fullName>
    </submittedName>
</protein>
<dbReference type="AlphaFoldDB" id="A0A2S2C2H3"/>
<dbReference type="RefSeq" id="WP_109334558.1">
    <property type="nucleotide sequence ID" value="NZ_CP021354.1"/>
</dbReference>
<name>A0A2S2C2H3_9NOCA</name>
<evidence type="ECO:0000313" key="1">
    <source>
        <dbReference type="EMBL" id="AWK75060.1"/>
    </source>
</evidence>
<sequence length="167" mass="18147">MSWHIGMLPPETSDLGAIAHGPAILARSQGLQVGLRTIIAYKGGLDIAVVVIATGAHADVAERQYRAPAEIDPVTGRPNPQPVFGVAFRFSAADDSTEQPFPRHSTAARSTPGVFRREFLYTTSELPRSTLLRYLVAWPQVGLSATTVELTLPDPDDLRRHIIPMPN</sequence>
<organism evidence="1 2">
    <name type="scientific">Rhodococcus oxybenzonivorans</name>
    <dbReference type="NCBI Taxonomy" id="1990687"/>
    <lineage>
        <taxon>Bacteria</taxon>
        <taxon>Bacillati</taxon>
        <taxon>Actinomycetota</taxon>
        <taxon>Actinomycetes</taxon>
        <taxon>Mycobacteriales</taxon>
        <taxon>Nocardiaceae</taxon>
        <taxon>Rhodococcus</taxon>
    </lineage>
</organism>
<dbReference type="Proteomes" id="UP000245711">
    <property type="component" value="Chromosome"/>
</dbReference>
<dbReference type="EMBL" id="CP021354">
    <property type="protein sequence ID" value="AWK75060.1"/>
    <property type="molecule type" value="Genomic_DNA"/>
</dbReference>
<evidence type="ECO:0000313" key="2">
    <source>
        <dbReference type="Proteomes" id="UP000245711"/>
    </source>
</evidence>
<dbReference type="OrthoDB" id="4465399at2"/>
<gene>
    <name evidence="1" type="ORF">CBI38_29425</name>
</gene>
<dbReference type="KEGG" id="roz:CBI38_29425"/>
<keyword evidence="2" id="KW-1185">Reference proteome</keyword>